<dbReference type="Gene3D" id="3.30.450.90">
    <property type="match status" value="1"/>
</dbReference>
<evidence type="ECO:0000313" key="3">
    <source>
        <dbReference type="EMBL" id="SDB21014.1"/>
    </source>
</evidence>
<dbReference type="InterPro" id="IPR006321">
    <property type="entry name" value="PilT/PilU"/>
</dbReference>
<dbReference type="InterPro" id="IPR001482">
    <property type="entry name" value="T2SS/T4SS_dom"/>
</dbReference>
<sequence>MAQIDAFFRMMHDLGASDLHLSSGSQPIIRLHGELQRIKYKMLEHEELKKLLYEITPEQKIKDFEESGDVDFSYEIPNLARYRVNFFQQRRGCAGVFREIPQKILTIDDLKLPSLFKNLAMLPKGLVLVTGPTGSGKSTTLAAIVDYANRHRKDHILTIEDPIEFVHEPISCLINHREVGKDTKSFKSALRGALREDPDIIMVGEMRDLETIELAIEAAETGHLVFSTLHTISASKTIDRIIEVFPGDVQGQIRSGLSESLRAVISQNLFKRVDRPGRAAALEILVGVPAVRNLIRENKTFQINSVIETGRKYGMQSLDDAILKLLKEGIISPSDAYNKSVVKSKFRDFLSEPPLDFTEA</sequence>
<accession>A0A1G6BK77</accession>
<dbReference type="PANTHER" id="PTHR30486:SF6">
    <property type="entry name" value="TYPE IV PILUS RETRACTATION ATPASE PILT"/>
    <property type="match status" value="1"/>
</dbReference>
<dbReference type="AlphaFoldDB" id="A0A1G6BK77"/>
<dbReference type="SUPFAM" id="SSF52540">
    <property type="entry name" value="P-loop containing nucleoside triphosphate hydrolases"/>
    <property type="match status" value="1"/>
</dbReference>
<dbReference type="InterPro" id="IPR050921">
    <property type="entry name" value="T4SS_GSP_E_ATPase"/>
</dbReference>
<comment type="similarity">
    <text evidence="1">Belongs to the GSP E family.</text>
</comment>
<dbReference type="GO" id="GO:0005524">
    <property type="term" value="F:ATP binding"/>
    <property type="evidence" value="ECO:0007669"/>
    <property type="project" value="InterPro"/>
</dbReference>
<dbReference type="STRING" id="617002.SAMN05660653_01004"/>
<protein>
    <submittedName>
        <fullName evidence="3">Twitching motility protein PilT</fullName>
    </submittedName>
</protein>
<proteinExistence type="inferred from homology"/>
<dbReference type="OrthoDB" id="9805147at2"/>
<dbReference type="PROSITE" id="PS00662">
    <property type="entry name" value="T2SP_E"/>
    <property type="match status" value="1"/>
</dbReference>
<reference evidence="3 4" key="1">
    <citation type="submission" date="2016-10" db="EMBL/GenBank/DDBJ databases">
        <authorList>
            <person name="de Groot N.N."/>
        </authorList>
    </citation>
    <scope>NUCLEOTIDE SEQUENCE [LARGE SCALE GENOMIC DNA]</scope>
    <source>
        <strain evidence="3 4">ASO4-2</strain>
    </source>
</reference>
<evidence type="ECO:0000313" key="4">
    <source>
        <dbReference type="Proteomes" id="UP000198771"/>
    </source>
</evidence>
<gene>
    <name evidence="3" type="ORF">SAMN05660653_01004</name>
</gene>
<dbReference type="InterPro" id="IPR003593">
    <property type="entry name" value="AAA+_ATPase"/>
</dbReference>
<dbReference type="Proteomes" id="UP000198771">
    <property type="component" value="Unassembled WGS sequence"/>
</dbReference>
<keyword evidence="4" id="KW-1185">Reference proteome</keyword>
<name>A0A1G6BK77_9BACT</name>
<dbReference type="GO" id="GO:0016887">
    <property type="term" value="F:ATP hydrolysis activity"/>
    <property type="evidence" value="ECO:0007669"/>
    <property type="project" value="InterPro"/>
</dbReference>
<dbReference type="EMBL" id="FMXO01000005">
    <property type="protein sequence ID" value="SDB21014.1"/>
    <property type="molecule type" value="Genomic_DNA"/>
</dbReference>
<dbReference type="InterPro" id="IPR027417">
    <property type="entry name" value="P-loop_NTPase"/>
</dbReference>
<feature type="domain" description="Bacterial type II secretion system protein E" evidence="2">
    <location>
        <begin position="194"/>
        <end position="208"/>
    </location>
</feature>
<dbReference type="SMART" id="SM00382">
    <property type="entry name" value="AAA"/>
    <property type="match status" value="1"/>
</dbReference>
<dbReference type="CDD" id="cd01131">
    <property type="entry name" value="PilT"/>
    <property type="match status" value="1"/>
</dbReference>
<dbReference type="Gene3D" id="3.40.50.300">
    <property type="entry name" value="P-loop containing nucleotide triphosphate hydrolases"/>
    <property type="match status" value="1"/>
</dbReference>
<dbReference type="Pfam" id="PF00437">
    <property type="entry name" value="T2SSE"/>
    <property type="match status" value="1"/>
</dbReference>
<dbReference type="NCBIfam" id="TIGR01420">
    <property type="entry name" value="pilT_fam"/>
    <property type="match status" value="1"/>
</dbReference>
<evidence type="ECO:0000256" key="1">
    <source>
        <dbReference type="ARBA" id="ARBA00006611"/>
    </source>
</evidence>
<evidence type="ECO:0000259" key="2">
    <source>
        <dbReference type="PROSITE" id="PS00662"/>
    </source>
</evidence>
<organism evidence="3 4">
    <name type="scientific">Desulfonatronum thiosulfatophilum</name>
    <dbReference type="NCBI Taxonomy" id="617002"/>
    <lineage>
        <taxon>Bacteria</taxon>
        <taxon>Pseudomonadati</taxon>
        <taxon>Thermodesulfobacteriota</taxon>
        <taxon>Desulfovibrionia</taxon>
        <taxon>Desulfovibrionales</taxon>
        <taxon>Desulfonatronaceae</taxon>
        <taxon>Desulfonatronum</taxon>
    </lineage>
</organism>
<dbReference type="PANTHER" id="PTHR30486">
    <property type="entry name" value="TWITCHING MOTILITY PROTEIN PILT"/>
    <property type="match status" value="1"/>
</dbReference>
<dbReference type="RefSeq" id="WP_092118076.1">
    <property type="nucleotide sequence ID" value="NZ_FMXO01000005.1"/>
</dbReference>